<gene>
    <name evidence="2" type="ORF">OIH86_24685</name>
</gene>
<dbReference type="InterPro" id="IPR021338">
    <property type="entry name" value="DUF2953"/>
</dbReference>
<evidence type="ECO:0000256" key="1">
    <source>
        <dbReference type="SAM" id="Phobius"/>
    </source>
</evidence>
<accession>A0ABT3DP98</accession>
<dbReference type="Proteomes" id="UP001526147">
    <property type="component" value="Unassembled WGS sequence"/>
</dbReference>
<organism evidence="2 3">
    <name type="scientific">Metabacillus halosaccharovorans</name>
    <dbReference type="NCBI Taxonomy" id="930124"/>
    <lineage>
        <taxon>Bacteria</taxon>
        <taxon>Bacillati</taxon>
        <taxon>Bacillota</taxon>
        <taxon>Bacilli</taxon>
        <taxon>Bacillales</taxon>
        <taxon>Bacillaceae</taxon>
        <taxon>Metabacillus</taxon>
    </lineage>
</organism>
<dbReference type="Pfam" id="PF11167">
    <property type="entry name" value="DUF2953"/>
    <property type="match status" value="1"/>
</dbReference>
<sequence>MFWIILILMILIFTLFLIFITKITIILDLQHIGNDDHLKIKLRAWRYIRYTINIPLLKIDDEANLIIKQEQKAGTDESNRKVKETENIITPEEEVKALHDIKEILQHIIGLHKIVRRFLKKIKVKEFEWHSQIGIGDAAHTGMITGVAWSIKGGVVGLISSYMKLQTAPIMTISPAFNVFCSRTKLKCMIQFRIGQAIFAGIQFIKYWRGGRPHLKSKPFSFFAN</sequence>
<reference evidence="2 3" key="1">
    <citation type="submission" date="2022-10" db="EMBL/GenBank/DDBJ databases">
        <title>Draft genome assembly of moderately radiation resistant bacterium Metabacillus halosaccharovorans.</title>
        <authorList>
            <person name="Pal S."/>
            <person name="Gopinathan A."/>
        </authorList>
    </citation>
    <scope>NUCLEOTIDE SEQUENCE [LARGE SCALE GENOMIC DNA]</scope>
    <source>
        <strain evidence="2 3">VITHBRA001</strain>
    </source>
</reference>
<keyword evidence="1" id="KW-1133">Transmembrane helix</keyword>
<evidence type="ECO:0000313" key="2">
    <source>
        <dbReference type="EMBL" id="MCV9888857.1"/>
    </source>
</evidence>
<name>A0ABT3DP98_9BACI</name>
<comment type="caution">
    <text evidence="2">The sequence shown here is derived from an EMBL/GenBank/DDBJ whole genome shotgun (WGS) entry which is preliminary data.</text>
</comment>
<proteinExistence type="predicted"/>
<feature type="transmembrane region" description="Helical" evidence="1">
    <location>
        <begin position="6"/>
        <end position="29"/>
    </location>
</feature>
<keyword evidence="1" id="KW-0812">Transmembrane</keyword>
<evidence type="ECO:0000313" key="3">
    <source>
        <dbReference type="Proteomes" id="UP001526147"/>
    </source>
</evidence>
<keyword evidence="1" id="KW-0472">Membrane</keyword>
<protein>
    <submittedName>
        <fullName evidence="2">DUF2953 domain-containing protein</fullName>
    </submittedName>
</protein>
<dbReference type="EMBL" id="JAOYEY010000052">
    <property type="protein sequence ID" value="MCV9888857.1"/>
    <property type="molecule type" value="Genomic_DNA"/>
</dbReference>
<keyword evidence="3" id="KW-1185">Reference proteome</keyword>
<dbReference type="RefSeq" id="WP_264144883.1">
    <property type="nucleotide sequence ID" value="NZ_JAOYEY010000052.1"/>
</dbReference>